<dbReference type="PROSITE" id="PS00041">
    <property type="entry name" value="HTH_ARAC_FAMILY_1"/>
    <property type="match status" value="1"/>
</dbReference>
<dbReference type="InterPro" id="IPR018060">
    <property type="entry name" value="HTH_AraC"/>
</dbReference>
<name>A0A4Q9DEU6_9BACL</name>
<feature type="domain" description="Response regulatory" evidence="10">
    <location>
        <begin position="3"/>
        <end position="120"/>
    </location>
</feature>
<proteinExistence type="predicted"/>
<dbReference type="PROSITE" id="PS50110">
    <property type="entry name" value="RESPONSE_REGULATORY"/>
    <property type="match status" value="1"/>
</dbReference>
<sequence>MYKVLIVDDEPMIRQGLKAIIPWEEYGFTVVGDAKNGREALERHGELAPELLVVDIRMPGMDGLQLIEEIRKVDERCRFIILSGYADFTYAKTALKFRIDGYILKPVDEAEVVEHLQRVHILLQKEAAQIQPGQAAAERQEALIHSLLHNRQLEGEELLQSQLSEWKSYQVLLIDITIGYKVEPKQYSEARRRLEKLFEGNHSGIVFSVESWIGILLKQPVNGGESSEELYRQIKQQLAGLQLICFAAAGQTVKQLAKTADSFIGAAQLMKHKFLLGGEQIHTLRDMPVPTDSSETCDSLDALAEKLYYALDIGRKSGVEQVLEQAGKALISYDGSEHDMKTNWTQLISLVLGKLSSRNNEIYTAVQGCMSLTADIHKHHTYAGLLLETRSRLLKLAERIGGAGNEPVLKQLIDFVHNHYSENLKLETLADVFSYNSGYLGKMFLKYTGESFHTYLDKIRIEKATELLGQGMKVHQVAERIGYANVDYFHRKFKRYVGVSPSSYKGKSVK</sequence>
<evidence type="ECO:0000256" key="2">
    <source>
        <dbReference type="ARBA" id="ARBA00022490"/>
    </source>
</evidence>
<dbReference type="Pfam" id="PF00072">
    <property type="entry name" value="Response_reg"/>
    <property type="match status" value="1"/>
</dbReference>
<feature type="domain" description="HTH araC/xylS-type" evidence="9">
    <location>
        <begin position="410"/>
        <end position="507"/>
    </location>
</feature>
<dbReference type="InterPro" id="IPR009057">
    <property type="entry name" value="Homeodomain-like_sf"/>
</dbReference>
<evidence type="ECO:0000313" key="11">
    <source>
        <dbReference type="EMBL" id="TBL68313.1"/>
    </source>
</evidence>
<dbReference type="InterPro" id="IPR011006">
    <property type="entry name" value="CheY-like_superfamily"/>
</dbReference>
<keyword evidence="4" id="KW-0902">Two-component regulatory system</keyword>
<dbReference type="GO" id="GO:0000160">
    <property type="term" value="P:phosphorelay signal transduction system"/>
    <property type="evidence" value="ECO:0007669"/>
    <property type="project" value="UniProtKB-KW"/>
</dbReference>
<evidence type="ECO:0000259" key="10">
    <source>
        <dbReference type="PROSITE" id="PS50110"/>
    </source>
</evidence>
<gene>
    <name evidence="11" type="ORF">EYB31_38340</name>
</gene>
<dbReference type="SMART" id="SM00342">
    <property type="entry name" value="HTH_ARAC"/>
    <property type="match status" value="1"/>
</dbReference>
<dbReference type="Pfam" id="PF12833">
    <property type="entry name" value="HTH_18"/>
    <property type="match status" value="1"/>
</dbReference>
<dbReference type="SMART" id="SM00448">
    <property type="entry name" value="REC"/>
    <property type="match status" value="1"/>
</dbReference>
<protein>
    <submittedName>
        <fullName evidence="11">Response regulator transcription factor</fullName>
    </submittedName>
</protein>
<keyword evidence="12" id="KW-1185">Reference proteome</keyword>
<dbReference type="OrthoDB" id="342399at2"/>
<dbReference type="PRINTS" id="PR00032">
    <property type="entry name" value="HTHARAC"/>
</dbReference>
<accession>A0A4Q9DEU6</accession>
<dbReference type="GO" id="GO:0005737">
    <property type="term" value="C:cytoplasm"/>
    <property type="evidence" value="ECO:0007669"/>
    <property type="project" value="UniProtKB-SubCell"/>
</dbReference>
<evidence type="ECO:0000256" key="5">
    <source>
        <dbReference type="ARBA" id="ARBA00023015"/>
    </source>
</evidence>
<dbReference type="SUPFAM" id="SSF52172">
    <property type="entry name" value="CheY-like"/>
    <property type="match status" value="1"/>
</dbReference>
<dbReference type="EMBL" id="SIRE01000047">
    <property type="protein sequence ID" value="TBL68313.1"/>
    <property type="molecule type" value="Genomic_DNA"/>
</dbReference>
<evidence type="ECO:0000256" key="4">
    <source>
        <dbReference type="ARBA" id="ARBA00023012"/>
    </source>
</evidence>
<dbReference type="PANTHER" id="PTHR42713:SF3">
    <property type="entry name" value="TRANSCRIPTIONAL REGULATORY PROTEIN HPTR"/>
    <property type="match status" value="1"/>
</dbReference>
<dbReference type="InterPro" id="IPR051552">
    <property type="entry name" value="HptR"/>
</dbReference>
<comment type="subcellular location">
    <subcellularLocation>
        <location evidence="1">Cytoplasm</location>
    </subcellularLocation>
</comment>
<keyword evidence="7" id="KW-0804">Transcription</keyword>
<organism evidence="11 12">
    <name type="scientific">Paenibacillus thalictri</name>
    <dbReference type="NCBI Taxonomy" id="2527873"/>
    <lineage>
        <taxon>Bacteria</taxon>
        <taxon>Bacillati</taxon>
        <taxon>Bacillota</taxon>
        <taxon>Bacilli</taxon>
        <taxon>Bacillales</taxon>
        <taxon>Paenibacillaceae</taxon>
        <taxon>Paenibacillus</taxon>
    </lineage>
</organism>
<keyword evidence="5" id="KW-0805">Transcription regulation</keyword>
<evidence type="ECO:0000256" key="6">
    <source>
        <dbReference type="ARBA" id="ARBA00023125"/>
    </source>
</evidence>
<dbReference type="InterPro" id="IPR001789">
    <property type="entry name" value="Sig_transdc_resp-reg_receiver"/>
</dbReference>
<dbReference type="PANTHER" id="PTHR42713">
    <property type="entry name" value="HISTIDINE KINASE-RELATED"/>
    <property type="match status" value="1"/>
</dbReference>
<dbReference type="Gene3D" id="3.40.50.2300">
    <property type="match status" value="1"/>
</dbReference>
<dbReference type="PROSITE" id="PS01124">
    <property type="entry name" value="HTH_ARAC_FAMILY_2"/>
    <property type="match status" value="1"/>
</dbReference>
<dbReference type="GO" id="GO:0043565">
    <property type="term" value="F:sequence-specific DNA binding"/>
    <property type="evidence" value="ECO:0007669"/>
    <property type="project" value="InterPro"/>
</dbReference>
<reference evidence="11 12" key="1">
    <citation type="submission" date="2019-02" db="EMBL/GenBank/DDBJ databases">
        <title>Paenibacillus sp. nov., isolated from surface-sterilized tissue of Thalictrum simplex L.</title>
        <authorList>
            <person name="Tuo L."/>
        </authorList>
    </citation>
    <scope>NUCLEOTIDE SEQUENCE [LARGE SCALE GENOMIC DNA]</scope>
    <source>
        <strain evidence="11 12">N2SHLJ1</strain>
    </source>
</reference>
<evidence type="ECO:0000256" key="8">
    <source>
        <dbReference type="PROSITE-ProRule" id="PRU00169"/>
    </source>
</evidence>
<dbReference type="InterPro" id="IPR018062">
    <property type="entry name" value="HTH_AraC-typ_CS"/>
</dbReference>
<dbReference type="RefSeq" id="WP_131018896.1">
    <property type="nucleotide sequence ID" value="NZ_SIRE01000047.1"/>
</dbReference>
<evidence type="ECO:0000259" key="9">
    <source>
        <dbReference type="PROSITE" id="PS01124"/>
    </source>
</evidence>
<dbReference type="InterPro" id="IPR020449">
    <property type="entry name" value="Tscrpt_reg_AraC-type_HTH"/>
</dbReference>
<comment type="caution">
    <text evidence="11">The sequence shown here is derived from an EMBL/GenBank/DDBJ whole genome shotgun (WGS) entry which is preliminary data.</text>
</comment>
<keyword evidence="2" id="KW-0963">Cytoplasm</keyword>
<dbReference type="GO" id="GO:0003700">
    <property type="term" value="F:DNA-binding transcription factor activity"/>
    <property type="evidence" value="ECO:0007669"/>
    <property type="project" value="InterPro"/>
</dbReference>
<evidence type="ECO:0000256" key="3">
    <source>
        <dbReference type="ARBA" id="ARBA00022553"/>
    </source>
</evidence>
<keyword evidence="3 8" id="KW-0597">Phosphoprotein</keyword>
<keyword evidence="6" id="KW-0238">DNA-binding</keyword>
<evidence type="ECO:0000313" key="12">
    <source>
        <dbReference type="Proteomes" id="UP000293142"/>
    </source>
</evidence>
<dbReference type="Proteomes" id="UP000293142">
    <property type="component" value="Unassembled WGS sequence"/>
</dbReference>
<evidence type="ECO:0000256" key="7">
    <source>
        <dbReference type="ARBA" id="ARBA00023163"/>
    </source>
</evidence>
<dbReference type="CDD" id="cd17536">
    <property type="entry name" value="REC_YesN-like"/>
    <property type="match status" value="1"/>
</dbReference>
<evidence type="ECO:0000256" key="1">
    <source>
        <dbReference type="ARBA" id="ARBA00004496"/>
    </source>
</evidence>
<dbReference type="Gene3D" id="1.10.10.60">
    <property type="entry name" value="Homeodomain-like"/>
    <property type="match status" value="2"/>
</dbReference>
<feature type="modified residue" description="4-aspartylphosphate" evidence="8">
    <location>
        <position position="55"/>
    </location>
</feature>
<dbReference type="AlphaFoldDB" id="A0A4Q9DEU6"/>
<dbReference type="SUPFAM" id="SSF46689">
    <property type="entry name" value="Homeodomain-like"/>
    <property type="match status" value="2"/>
</dbReference>